<evidence type="ECO:0000256" key="6">
    <source>
        <dbReference type="HAMAP-Rule" id="MF_00361"/>
    </source>
</evidence>
<dbReference type="SUPFAM" id="SSF111331">
    <property type="entry name" value="NAD kinase/diacylglycerol kinase-like"/>
    <property type="match status" value="1"/>
</dbReference>
<evidence type="ECO:0000313" key="8">
    <source>
        <dbReference type="Proteomes" id="UP000824071"/>
    </source>
</evidence>
<keyword evidence="3 6" id="KW-0521">NADP</keyword>
<dbReference type="GO" id="GO:0046872">
    <property type="term" value="F:metal ion binding"/>
    <property type="evidence" value="ECO:0007669"/>
    <property type="project" value="UniProtKB-UniRule"/>
</dbReference>
<evidence type="ECO:0000256" key="3">
    <source>
        <dbReference type="ARBA" id="ARBA00022857"/>
    </source>
</evidence>
<sequence length="286" mass="31397">MKIALLPNLTRRHARQVTADVCACLDRLQVSYAFEDTLQDAFPERSGIFMPPQRLLLEADVVIAIGGDGSLIHAAKKAVEYDKPVLGINAGNLAFMAGIEKNELYLLDDLIAGNYATDRRMMLDVFCRRKTDEAPQYLGCCINDVVVARGEQIKLIELPVTADGKLVNRYYADGIILSTPTGSTAYSLSAGGPVVDPRIESILLTPICTHSLFARSLIFESRSEICVEIPQEREDIYLSCDGDASVLVEPGSVLTVKRAQKSAAFIRIKSDSFIDVLNSKLSQRRA</sequence>
<accession>A0A9D1IFI1</accession>
<dbReference type="Pfam" id="PF01513">
    <property type="entry name" value="NAD_kinase"/>
    <property type="match status" value="1"/>
</dbReference>
<dbReference type="GO" id="GO:0006741">
    <property type="term" value="P:NADP+ biosynthetic process"/>
    <property type="evidence" value="ECO:0007669"/>
    <property type="project" value="UniProtKB-UniRule"/>
</dbReference>
<dbReference type="InterPro" id="IPR016064">
    <property type="entry name" value="NAD/diacylglycerol_kinase_sf"/>
</dbReference>
<organism evidence="7 8">
    <name type="scientific">Candidatus Fimenecus excrementigallinarum</name>
    <dbReference type="NCBI Taxonomy" id="2840816"/>
    <lineage>
        <taxon>Bacteria</taxon>
        <taxon>Bacillati</taxon>
        <taxon>Bacillota</taxon>
        <taxon>Clostridia</taxon>
        <taxon>Candidatus Fimenecus</taxon>
    </lineage>
</organism>
<dbReference type="GO" id="GO:0003951">
    <property type="term" value="F:NAD+ kinase activity"/>
    <property type="evidence" value="ECO:0007669"/>
    <property type="project" value="UniProtKB-UniRule"/>
</dbReference>
<comment type="caution">
    <text evidence="7">The sequence shown here is derived from an EMBL/GenBank/DDBJ whole genome shotgun (WGS) entry which is preliminary data.</text>
</comment>
<evidence type="ECO:0000256" key="2">
    <source>
        <dbReference type="ARBA" id="ARBA00022777"/>
    </source>
</evidence>
<dbReference type="Proteomes" id="UP000824071">
    <property type="component" value="Unassembled WGS sequence"/>
</dbReference>
<dbReference type="Gene3D" id="2.60.200.30">
    <property type="entry name" value="Probable inorganic polyphosphate/atp-NAD kinase, domain 2"/>
    <property type="match status" value="1"/>
</dbReference>
<feature type="binding site" evidence="6">
    <location>
        <position position="173"/>
    </location>
    <ligand>
        <name>NAD(+)</name>
        <dbReference type="ChEBI" id="CHEBI:57540"/>
    </ligand>
</feature>
<comment type="similarity">
    <text evidence="6">Belongs to the NAD kinase family.</text>
</comment>
<dbReference type="AlphaFoldDB" id="A0A9D1IFI1"/>
<feature type="active site" description="Proton acceptor" evidence="6">
    <location>
        <position position="68"/>
    </location>
</feature>
<evidence type="ECO:0000256" key="1">
    <source>
        <dbReference type="ARBA" id="ARBA00022679"/>
    </source>
</evidence>
<dbReference type="GO" id="GO:0019674">
    <property type="term" value="P:NAD+ metabolic process"/>
    <property type="evidence" value="ECO:0007669"/>
    <property type="project" value="InterPro"/>
</dbReference>
<keyword evidence="6" id="KW-0547">Nucleotide-binding</keyword>
<keyword evidence="4 6" id="KW-0520">NAD</keyword>
<dbReference type="EMBL" id="DVMW01000043">
    <property type="protein sequence ID" value="HIU36515.1"/>
    <property type="molecule type" value="Genomic_DNA"/>
</dbReference>
<dbReference type="InterPro" id="IPR017437">
    <property type="entry name" value="ATP-NAD_kinase_PpnK-typ_C"/>
</dbReference>
<feature type="binding site" evidence="6">
    <location>
        <position position="73"/>
    </location>
    <ligand>
        <name>NAD(+)</name>
        <dbReference type="ChEBI" id="CHEBI:57540"/>
    </ligand>
</feature>
<dbReference type="InterPro" id="IPR017438">
    <property type="entry name" value="ATP-NAD_kinase_N"/>
</dbReference>
<feature type="binding site" evidence="6">
    <location>
        <begin position="68"/>
        <end position="69"/>
    </location>
    <ligand>
        <name>NAD(+)</name>
        <dbReference type="ChEBI" id="CHEBI:57540"/>
    </ligand>
</feature>
<dbReference type="GO" id="GO:0005737">
    <property type="term" value="C:cytoplasm"/>
    <property type="evidence" value="ECO:0007669"/>
    <property type="project" value="UniProtKB-SubCell"/>
</dbReference>
<name>A0A9D1IFI1_9FIRM</name>
<keyword evidence="1 6" id="KW-0808">Transferase</keyword>
<dbReference type="InterPro" id="IPR002504">
    <property type="entry name" value="NADK"/>
</dbReference>
<proteinExistence type="inferred from homology"/>
<dbReference type="Gene3D" id="3.40.50.10330">
    <property type="entry name" value="Probable inorganic polyphosphate/atp-NAD kinase, domain 1"/>
    <property type="match status" value="1"/>
</dbReference>
<keyword evidence="6" id="KW-0963">Cytoplasm</keyword>
<dbReference type="GO" id="GO:0005524">
    <property type="term" value="F:ATP binding"/>
    <property type="evidence" value="ECO:0007669"/>
    <property type="project" value="UniProtKB-KW"/>
</dbReference>
<comment type="catalytic activity">
    <reaction evidence="5 6">
        <text>NAD(+) + ATP = ADP + NADP(+) + H(+)</text>
        <dbReference type="Rhea" id="RHEA:18629"/>
        <dbReference type="ChEBI" id="CHEBI:15378"/>
        <dbReference type="ChEBI" id="CHEBI:30616"/>
        <dbReference type="ChEBI" id="CHEBI:57540"/>
        <dbReference type="ChEBI" id="CHEBI:58349"/>
        <dbReference type="ChEBI" id="CHEBI:456216"/>
        <dbReference type="EC" id="2.7.1.23"/>
    </reaction>
</comment>
<comment type="cofactor">
    <cofactor evidence="6">
        <name>a divalent metal cation</name>
        <dbReference type="ChEBI" id="CHEBI:60240"/>
    </cofactor>
</comment>
<gene>
    <name evidence="6" type="primary">nadK</name>
    <name evidence="7" type="ORF">IAC53_07925</name>
</gene>
<dbReference type="EC" id="2.7.1.23" evidence="6"/>
<evidence type="ECO:0000256" key="4">
    <source>
        <dbReference type="ARBA" id="ARBA00023027"/>
    </source>
</evidence>
<feature type="binding site" evidence="6">
    <location>
        <begin position="184"/>
        <end position="189"/>
    </location>
    <ligand>
        <name>NAD(+)</name>
        <dbReference type="ChEBI" id="CHEBI:57540"/>
    </ligand>
</feature>
<dbReference type="PANTHER" id="PTHR20275:SF0">
    <property type="entry name" value="NAD KINASE"/>
    <property type="match status" value="1"/>
</dbReference>
<feature type="binding site" evidence="6">
    <location>
        <begin position="143"/>
        <end position="144"/>
    </location>
    <ligand>
        <name>NAD(+)</name>
        <dbReference type="ChEBI" id="CHEBI:57540"/>
    </ligand>
</feature>
<keyword evidence="6" id="KW-0067">ATP-binding</keyword>
<evidence type="ECO:0000313" key="7">
    <source>
        <dbReference type="EMBL" id="HIU36515.1"/>
    </source>
</evidence>
<dbReference type="HAMAP" id="MF_00361">
    <property type="entry name" value="NAD_kinase"/>
    <property type="match status" value="1"/>
</dbReference>
<keyword evidence="2 6" id="KW-0418">Kinase</keyword>
<feature type="binding site" evidence="6">
    <location>
        <position position="154"/>
    </location>
    <ligand>
        <name>NAD(+)</name>
        <dbReference type="ChEBI" id="CHEBI:57540"/>
    </ligand>
</feature>
<reference evidence="7" key="1">
    <citation type="submission" date="2020-10" db="EMBL/GenBank/DDBJ databases">
        <authorList>
            <person name="Gilroy R."/>
        </authorList>
    </citation>
    <scope>NUCLEOTIDE SEQUENCE</scope>
    <source>
        <strain evidence="7">ChiGjej1B1-19959</strain>
    </source>
</reference>
<protein>
    <recommendedName>
        <fullName evidence="6">NAD kinase</fullName>
        <ecNumber evidence="6">2.7.1.23</ecNumber>
    </recommendedName>
    <alternativeName>
        <fullName evidence="6">ATP-dependent NAD kinase</fullName>
    </alternativeName>
</protein>
<reference evidence="7" key="2">
    <citation type="journal article" date="2021" name="PeerJ">
        <title>Extensive microbial diversity within the chicken gut microbiome revealed by metagenomics and culture.</title>
        <authorList>
            <person name="Gilroy R."/>
            <person name="Ravi A."/>
            <person name="Getino M."/>
            <person name="Pursley I."/>
            <person name="Horton D.L."/>
            <person name="Alikhan N.F."/>
            <person name="Baker D."/>
            <person name="Gharbi K."/>
            <person name="Hall N."/>
            <person name="Watson M."/>
            <person name="Adriaenssens E.M."/>
            <person name="Foster-Nyarko E."/>
            <person name="Jarju S."/>
            <person name="Secka A."/>
            <person name="Antonio M."/>
            <person name="Oren A."/>
            <person name="Chaudhuri R.R."/>
            <person name="La Ragione R."/>
            <person name="Hildebrand F."/>
            <person name="Pallen M.J."/>
        </authorList>
    </citation>
    <scope>NUCLEOTIDE SEQUENCE</scope>
    <source>
        <strain evidence="7">ChiGjej1B1-19959</strain>
    </source>
</reference>
<dbReference type="Pfam" id="PF20143">
    <property type="entry name" value="NAD_kinase_C"/>
    <property type="match status" value="1"/>
</dbReference>
<dbReference type="GO" id="GO:0051287">
    <property type="term" value="F:NAD binding"/>
    <property type="evidence" value="ECO:0007669"/>
    <property type="project" value="UniProtKB-ARBA"/>
</dbReference>
<comment type="function">
    <text evidence="6">Involved in the regulation of the intracellular balance of NAD and NADP, and is a key enzyme in the biosynthesis of NADP. Catalyzes specifically the phosphorylation on 2'-hydroxyl of the adenosine moiety of NAD to yield NADP.</text>
</comment>
<comment type="caution">
    <text evidence="6">Lacks conserved residue(s) required for the propagation of feature annotation.</text>
</comment>
<dbReference type="PANTHER" id="PTHR20275">
    <property type="entry name" value="NAD KINASE"/>
    <property type="match status" value="1"/>
</dbReference>
<comment type="subcellular location">
    <subcellularLocation>
        <location evidence="6">Cytoplasm</location>
    </subcellularLocation>
</comment>
<evidence type="ECO:0000256" key="5">
    <source>
        <dbReference type="ARBA" id="ARBA00047925"/>
    </source>
</evidence>